<dbReference type="OrthoDB" id="9813903at2"/>
<keyword evidence="3" id="KW-1185">Reference proteome</keyword>
<dbReference type="HOGENOM" id="CLU_000445_70_50_0"/>
<dbReference type="PROSITE" id="PS50883">
    <property type="entry name" value="EAL"/>
    <property type="match status" value="1"/>
</dbReference>
<name>A0A075X0V1_9BACT</name>
<dbReference type="Pfam" id="PF00563">
    <property type="entry name" value="EAL"/>
    <property type="match status" value="1"/>
</dbReference>
<accession>A0A075X0V1</accession>
<dbReference type="PaxDb" id="289377-HL41_08010"/>
<proteinExistence type="predicted"/>
<gene>
    <name evidence="2" type="ORF">HL41_08010</name>
</gene>
<dbReference type="SMART" id="SM00052">
    <property type="entry name" value="EAL"/>
    <property type="match status" value="1"/>
</dbReference>
<dbReference type="PANTHER" id="PTHR33121:SF76">
    <property type="entry name" value="SIGNALING PROTEIN"/>
    <property type="match status" value="1"/>
</dbReference>
<dbReference type="Gene3D" id="3.20.20.450">
    <property type="entry name" value="EAL domain"/>
    <property type="match status" value="1"/>
</dbReference>
<evidence type="ECO:0000259" key="1">
    <source>
        <dbReference type="PROSITE" id="PS50883"/>
    </source>
</evidence>
<dbReference type="InterPro" id="IPR050706">
    <property type="entry name" value="Cyclic-di-GMP_PDE-like"/>
</dbReference>
<dbReference type="RefSeq" id="WP_022854822.1">
    <property type="nucleotide sequence ID" value="NZ_CP008796.1"/>
</dbReference>
<dbReference type="GO" id="GO:0071111">
    <property type="term" value="F:cyclic-guanylate-specific phosphodiesterase activity"/>
    <property type="evidence" value="ECO:0007669"/>
    <property type="project" value="InterPro"/>
</dbReference>
<organism evidence="2 3">
    <name type="scientific">Thermodesulfobacterium commune DSM 2178</name>
    <dbReference type="NCBI Taxonomy" id="289377"/>
    <lineage>
        <taxon>Bacteria</taxon>
        <taxon>Pseudomonadati</taxon>
        <taxon>Thermodesulfobacteriota</taxon>
        <taxon>Thermodesulfobacteria</taxon>
        <taxon>Thermodesulfobacteriales</taxon>
        <taxon>Thermodesulfobacteriaceae</taxon>
        <taxon>Thermodesulfobacterium</taxon>
    </lineage>
</organism>
<dbReference type="InterPro" id="IPR035919">
    <property type="entry name" value="EAL_sf"/>
</dbReference>
<dbReference type="eggNOG" id="COG2200">
    <property type="taxonomic scope" value="Bacteria"/>
</dbReference>
<dbReference type="InterPro" id="IPR001633">
    <property type="entry name" value="EAL_dom"/>
</dbReference>
<protein>
    <recommendedName>
        <fullName evidence="1">EAL domain-containing protein</fullName>
    </recommendedName>
</protein>
<evidence type="ECO:0000313" key="3">
    <source>
        <dbReference type="Proteomes" id="UP000028481"/>
    </source>
</evidence>
<dbReference type="STRING" id="289377.HL41_08010"/>
<feature type="domain" description="EAL" evidence="1">
    <location>
        <begin position="1"/>
        <end position="250"/>
    </location>
</feature>
<reference evidence="2 3" key="1">
    <citation type="journal article" date="2015" name="Genome Announc.">
        <title>Genome Sequence of a Sulfate-Reducing Thermophilic Bacterium, Thermodesulfobacterium commune DSM 2178T (Phylum Thermodesulfobacteria).</title>
        <authorList>
            <person name="Bhatnagar S."/>
            <person name="Badger J.H."/>
            <person name="Madupu R."/>
            <person name="Khouri H.M."/>
            <person name="O'Connor E.M."/>
            <person name="Robb F.T."/>
            <person name="Ward N.L."/>
            <person name="Eisen J.A."/>
        </authorList>
    </citation>
    <scope>NUCLEOTIDE SEQUENCE [LARGE SCALE GENOMIC DNA]</scope>
    <source>
        <strain evidence="2 3">DSM 2178</strain>
    </source>
</reference>
<dbReference type="KEGG" id="tcm:HL41_08010"/>
<dbReference type="SUPFAM" id="SSF141868">
    <property type="entry name" value="EAL domain-like"/>
    <property type="match status" value="1"/>
</dbReference>
<dbReference type="CDD" id="cd01948">
    <property type="entry name" value="EAL"/>
    <property type="match status" value="1"/>
</dbReference>
<dbReference type="AlphaFoldDB" id="A0A075X0V1"/>
<sequence length="274" mass="31278">MNETNFFLLESHLDIYLQPVVNLDTGKVLGFEALVRGINQEKNLIIPPNVLFELAKKQGVLIEFDRTCKALAMKKFKEFGLERDFLLFLNVNSETIDLGLAGTNWIKKKAKYYGISPESIVVEISEAKIAHTEKLVSFVEKYLSYGFLIALDDFGVRHSNLERLVLLDIHYVKLAKPFIQDLNNFKKKQKLLEVMYILSQKIGFFVVAEGVETWEEALFLKAQKIPLAQGYLFAHPNPNPKEALFLAEKRLRELERIGANPQPLGLINPLFPSP</sequence>
<dbReference type="PANTHER" id="PTHR33121">
    <property type="entry name" value="CYCLIC DI-GMP PHOSPHODIESTERASE PDEF"/>
    <property type="match status" value="1"/>
</dbReference>
<dbReference type="Proteomes" id="UP000028481">
    <property type="component" value="Chromosome"/>
</dbReference>
<dbReference type="EMBL" id="CP008796">
    <property type="protein sequence ID" value="AIH04607.1"/>
    <property type="molecule type" value="Genomic_DNA"/>
</dbReference>
<evidence type="ECO:0000313" key="2">
    <source>
        <dbReference type="EMBL" id="AIH04607.1"/>
    </source>
</evidence>